<feature type="region of interest" description="Disordered" evidence="1">
    <location>
        <begin position="136"/>
        <end position="193"/>
    </location>
</feature>
<evidence type="ECO:0000313" key="2">
    <source>
        <dbReference type="EMBL" id="KAG9393934.1"/>
    </source>
</evidence>
<accession>A0A8J6B458</accession>
<dbReference type="AlphaFoldDB" id="A0A8J6B458"/>
<keyword evidence="3" id="KW-1185">Reference proteome</keyword>
<reference evidence="2" key="1">
    <citation type="submission" date="2021-05" db="EMBL/GenBank/DDBJ databases">
        <title>A free-living protist that lacks canonical eukaryotic 1 DNA replication and segregation systems.</title>
        <authorList>
            <person name="Salas-Leiva D.E."/>
            <person name="Tromer E.C."/>
            <person name="Curtis B.A."/>
            <person name="Jerlstrom-Hultqvist J."/>
            <person name="Kolisko M."/>
            <person name="Yi Z."/>
            <person name="Salas-Leiva J.S."/>
            <person name="Gallot-Lavallee L."/>
            <person name="Kops G.J.P.L."/>
            <person name="Archibald J.M."/>
            <person name="Simpson A.G.B."/>
            <person name="Roger A.J."/>
        </authorList>
    </citation>
    <scope>NUCLEOTIDE SEQUENCE</scope>
    <source>
        <strain evidence="2">BICM</strain>
    </source>
</reference>
<gene>
    <name evidence="2" type="ORF">J8273_4534</name>
</gene>
<evidence type="ECO:0000313" key="3">
    <source>
        <dbReference type="Proteomes" id="UP000717585"/>
    </source>
</evidence>
<organism evidence="2 3">
    <name type="scientific">Carpediemonas membranifera</name>
    <dbReference type="NCBI Taxonomy" id="201153"/>
    <lineage>
        <taxon>Eukaryota</taxon>
        <taxon>Metamonada</taxon>
        <taxon>Carpediemonas-like organisms</taxon>
        <taxon>Carpediemonas</taxon>
    </lineage>
</organism>
<name>A0A8J6B458_9EUKA</name>
<evidence type="ECO:0000256" key="1">
    <source>
        <dbReference type="SAM" id="MobiDB-lite"/>
    </source>
</evidence>
<comment type="caution">
    <text evidence="2">The sequence shown here is derived from an EMBL/GenBank/DDBJ whole genome shotgun (WGS) entry which is preliminary data.</text>
</comment>
<feature type="region of interest" description="Disordered" evidence="1">
    <location>
        <begin position="257"/>
        <end position="283"/>
    </location>
</feature>
<sequence>MQDDHYDANTAQSANARPNPLFPAKSSNQPPYRLAAVSSESTVWSTMTLTPRVETPYFPDSDAESDAELSTMFDLPPARPARGAAERKNTLDAPDLNLSMLGSEPVPSDTESVDSNKLVVSDVDVLRRYSRLPKDAAVSQIPRPVSPIRYPPGKAPDPRKDPGLLRVRQVPVHRDPRRNRSPTMRRGPGRAVSPLPRVLQYSYDDRGTHFSRRAPSPKMRRIVRQYTGRGVDADDPESRRLREELEALDRRLKTIKDYSAPQPAAEDRLDRMERSAGPGLRSRSQIATVDVDLDGETPRAWAYFDPMPMARGGRAISIDDES</sequence>
<dbReference type="Proteomes" id="UP000717585">
    <property type="component" value="Unassembled WGS sequence"/>
</dbReference>
<protein>
    <submittedName>
        <fullName evidence="2">Uncharacterized protein</fullName>
    </submittedName>
</protein>
<feature type="region of interest" description="Disordered" evidence="1">
    <location>
        <begin position="1"/>
        <end position="32"/>
    </location>
</feature>
<feature type="compositionally biased region" description="Basic and acidic residues" evidence="1">
    <location>
        <begin position="265"/>
        <end position="274"/>
    </location>
</feature>
<proteinExistence type="predicted"/>
<dbReference type="EMBL" id="JAHDYR010000019">
    <property type="protein sequence ID" value="KAG9393934.1"/>
    <property type="molecule type" value="Genomic_DNA"/>
</dbReference>
<feature type="region of interest" description="Disordered" evidence="1">
    <location>
        <begin position="73"/>
        <end position="115"/>
    </location>
</feature>